<dbReference type="CDD" id="cd03139">
    <property type="entry name" value="GATase1_PfpI_2"/>
    <property type="match status" value="1"/>
</dbReference>
<dbReference type="InterPro" id="IPR052158">
    <property type="entry name" value="INH-QAR"/>
</dbReference>
<dbReference type="Proteomes" id="UP001064106">
    <property type="component" value="Unassembled WGS sequence"/>
</dbReference>
<evidence type="ECO:0000259" key="2">
    <source>
        <dbReference type="Pfam" id="PF01965"/>
    </source>
</evidence>
<evidence type="ECO:0000313" key="3">
    <source>
        <dbReference type="EMBL" id="MCU5780882.1"/>
    </source>
</evidence>
<gene>
    <name evidence="3" type="ORF">MA04_00182</name>
</gene>
<proteinExistence type="predicted"/>
<dbReference type="InterPro" id="IPR029062">
    <property type="entry name" value="Class_I_gatase-like"/>
</dbReference>
<organism evidence="3 4">
    <name type="scientific">Alloalcanivorax balearicus MACL04</name>
    <dbReference type="NCBI Taxonomy" id="1177182"/>
    <lineage>
        <taxon>Bacteria</taxon>
        <taxon>Pseudomonadati</taxon>
        <taxon>Pseudomonadota</taxon>
        <taxon>Gammaproteobacteria</taxon>
        <taxon>Oceanospirillales</taxon>
        <taxon>Alcanivoracaceae</taxon>
        <taxon>Alloalcanivorax</taxon>
    </lineage>
</organism>
<keyword evidence="4" id="KW-1185">Reference proteome</keyword>
<dbReference type="RefSeq" id="WP_163125017.1">
    <property type="nucleotide sequence ID" value="NZ_ARXS01000001.1"/>
</dbReference>
<comment type="caution">
    <text evidence="3">The sequence shown here is derived from an EMBL/GenBank/DDBJ whole genome shotgun (WGS) entry which is preliminary data.</text>
</comment>
<dbReference type="SUPFAM" id="SSF52317">
    <property type="entry name" value="Class I glutamine amidotransferase-like"/>
    <property type="match status" value="1"/>
</dbReference>
<feature type="chain" id="PRO_5046429360" evidence="1">
    <location>
        <begin position="25"/>
        <end position="232"/>
    </location>
</feature>
<dbReference type="InterPro" id="IPR002818">
    <property type="entry name" value="DJ-1/PfpI"/>
</dbReference>
<feature type="domain" description="DJ-1/PfpI" evidence="2">
    <location>
        <begin position="28"/>
        <end position="186"/>
    </location>
</feature>
<reference evidence="3" key="1">
    <citation type="submission" date="2012-09" db="EMBL/GenBank/DDBJ databases">
        <title>Genome Sequence of alkane-degrading Bacterium Alcanivorax balearicus MACL04.</title>
        <authorList>
            <person name="Lai Q."/>
            <person name="Shao Z."/>
        </authorList>
    </citation>
    <scope>NUCLEOTIDE SEQUENCE</scope>
    <source>
        <strain evidence="3">MACL04</strain>
    </source>
</reference>
<name>A0ABT2QTN3_9GAMM</name>
<dbReference type="EMBL" id="ARXS01000001">
    <property type="protein sequence ID" value="MCU5780882.1"/>
    <property type="molecule type" value="Genomic_DNA"/>
</dbReference>
<protein>
    <submittedName>
        <fullName evidence="3">Transcriptional regulator</fullName>
    </submittedName>
</protein>
<dbReference type="Gene3D" id="3.40.50.880">
    <property type="match status" value="1"/>
</dbReference>
<dbReference type="PANTHER" id="PTHR43130:SF2">
    <property type="entry name" value="DJ-1_PFPI DOMAIN-CONTAINING PROTEIN"/>
    <property type="match status" value="1"/>
</dbReference>
<evidence type="ECO:0000313" key="4">
    <source>
        <dbReference type="Proteomes" id="UP001064106"/>
    </source>
</evidence>
<feature type="signal peptide" evidence="1">
    <location>
        <begin position="1"/>
        <end position="24"/>
    </location>
</feature>
<keyword evidence="1" id="KW-0732">Signal</keyword>
<dbReference type="Pfam" id="PF01965">
    <property type="entry name" value="DJ-1_PfpI"/>
    <property type="match status" value="1"/>
</dbReference>
<dbReference type="PANTHER" id="PTHR43130">
    <property type="entry name" value="ARAC-FAMILY TRANSCRIPTIONAL REGULATOR"/>
    <property type="match status" value="1"/>
</dbReference>
<sequence length="232" mass="25778">MSKKLIGKILLLITVALFSSPSIAAKNRIGILVYDKVLSSDVTAPAEVFGVATRKSWFSNYEVLLIGVDRDASVVTTEEGIRLTVDKTIYDDLELDALIVTSSYVMDTLFENKDLTKFLKSQAQNVSWLASNCSGAFLYAHAGLLDGYTATTWAGGEKQLQREFPKINVIEDRNVVVDRNRISSNGGVPSYQGALVLLAQMSSERKAKQVFETIQLNRLIPWSEVTRYFPEK</sequence>
<accession>A0ABT2QTN3</accession>
<evidence type="ECO:0000256" key="1">
    <source>
        <dbReference type="SAM" id="SignalP"/>
    </source>
</evidence>